<evidence type="ECO:0000313" key="4">
    <source>
        <dbReference type="Proteomes" id="UP001501116"/>
    </source>
</evidence>
<organism evidence="3 4">
    <name type="scientific">Amycolatopsis minnesotensis</name>
    <dbReference type="NCBI Taxonomy" id="337894"/>
    <lineage>
        <taxon>Bacteria</taxon>
        <taxon>Bacillati</taxon>
        <taxon>Actinomycetota</taxon>
        <taxon>Actinomycetes</taxon>
        <taxon>Pseudonocardiales</taxon>
        <taxon>Pseudonocardiaceae</taxon>
        <taxon>Amycolatopsis</taxon>
    </lineage>
</organism>
<dbReference type="EMBL" id="BAAANN010000010">
    <property type="protein sequence ID" value="GAA1957668.1"/>
    <property type="molecule type" value="Genomic_DNA"/>
</dbReference>
<proteinExistence type="inferred from homology"/>
<dbReference type="RefSeq" id="WP_344417973.1">
    <property type="nucleotide sequence ID" value="NZ_BAAANN010000010.1"/>
</dbReference>
<dbReference type="Gene3D" id="3.30.530.20">
    <property type="match status" value="1"/>
</dbReference>
<dbReference type="InterPro" id="IPR023393">
    <property type="entry name" value="START-like_dom_sf"/>
</dbReference>
<evidence type="ECO:0000259" key="2">
    <source>
        <dbReference type="Pfam" id="PF08327"/>
    </source>
</evidence>
<sequence length="235" mass="25893">MSKEFEVGFEGVLPATPAQAWTAITTATAAWSWPIAYEPRLGGTEKGLTHYGGTVTAWEPGRHFATRCEAPDGWFNNLDYALEERDDGTFLRFTHNGVFFENWENSYDACRQHTALYYHSLGEYLAHFRGREAVYASTDAPAASSRPGGFAKLKAALGVPGNVAVGDAVHLARGVTGTVDYCTPNFLGVRTEDALYRFFGRNAFGWPIAVGRHLFAPGANAAEEPWRDWLTEVYA</sequence>
<comment type="similarity">
    <text evidence="1">Belongs to the AHA1 family.</text>
</comment>
<comment type="caution">
    <text evidence="3">The sequence shown here is derived from an EMBL/GenBank/DDBJ whole genome shotgun (WGS) entry which is preliminary data.</text>
</comment>
<gene>
    <name evidence="3" type="ORF">GCM10009754_29780</name>
</gene>
<dbReference type="InterPro" id="IPR013538">
    <property type="entry name" value="ASHA1/2-like_C"/>
</dbReference>
<feature type="domain" description="Activator of Hsp90 ATPase homologue 1/2-like C-terminal" evidence="2">
    <location>
        <begin position="15"/>
        <end position="125"/>
    </location>
</feature>
<keyword evidence="4" id="KW-1185">Reference proteome</keyword>
<dbReference type="SUPFAM" id="SSF55961">
    <property type="entry name" value="Bet v1-like"/>
    <property type="match status" value="1"/>
</dbReference>
<dbReference type="Pfam" id="PF08327">
    <property type="entry name" value="AHSA1"/>
    <property type="match status" value="1"/>
</dbReference>
<name>A0ABP5C4R5_9PSEU</name>
<accession>A0ABP5C4R5</accession>
<evidence type="ECO:0000256" key="1">
    <source>
        <dbReference type="ARBA" id="ARBA00006817"/>
    </source>
</evidence>
<reference evidence="4" key="1">
    <citation type="journal article" date="2019" name="Int. J. Syst. Evol. Microbiol.">
        <title>The Global Catalogue of Microorganisms (GCM) 10K type strain sequencing project: providing services to taxonomists for standard genome sequencing and annotation.</title>
        <authorList>
            <consortium name="The Broad Institute Genomics Platform"/>
            <consortium name="The Broad Institute Genome Sequencing Center for Infectious Disease"/>
            <person name="Wu L."/>
            <person name="Ma J."/>
        </authorList>
    </citation>
    <scope>NUCLEOTIDE SEQUENCE [LARGE SCALE GENOMIC DNA]</scope>
    <source>
        <strain evidence="4">JCM 14545</strain>
    </source>
</reference>
<dbReference type="Proteomes" id="UP001501116">
    <property type="component" value="Unassembled WGS sequence"/>
</dbReference>
<evidence type="ECO:0000313" key="3">
    <source>
        <dbReference type="EMBL" id="GAA1957668.1"/>
    </source>
</evidence>
<protein>
    <recommendedName>
        <fullName evidence="2">Activator of Hsp90 ATPase homologue 1/2-like C-terminal domain-containing protein</fullName>
    </recommendedName>
</protein>